<dbReference type="EMBL" id="JACBYV010000001">
    <property type="protein sequence ID" value="NYH73254.1"/>
    <property type="molecule type" value="Genomic_DNA"/>
</dbReference>
<dbReference type="GO" id="GO:0006260">
    <property type="term" value="P:DNA replication"/>
    <property type="evidence" value="ECO:0007669"/>
    <property type="project" value="UniProtKB-UniRule"/>
</dbReference>
<keyword evidence="2" id="KW-0963">Cytoplasm</keyword>
<dbReference type="AlphaFoldDB" id="A0A7Y9XNG5"/>
<comment type="subunit">
    <text evidence="2">Component of a cohesin-like complex composed of ScpA, ScpB and the Smc homodimer, in which ScpA and ScpB bind to the head domain of Smc. The presence of the three proteins is required for the association of the complex with DNA.</text>
</comment>
<dbReference type="Pfam" id="PF02616">
    <property type="entry name" value="SMC_ScpA"/>
    <property type="match status" value="1"/>
</dbReference>
<evidence type="ECO:0000256" key="1">
    <source>
        <dbReference type="ARBA" id="ARBA00044777"/>
    </source>
</evidence>
<dbReference type="Gene3D" id="6.10.250.2410">
    <property type="match status" value="1"/>
</dbReference>
<dbReference type="GO" id="GO:0005737">
    <property type="term" value="C:cytoplasm"/>
    <property type="evidence" value="ECO:0007669"/>
    <property type="project" value="UniProtKB-SubCell"/>
</dbReference>
<evidence type="ECO:0000256" key="2">
    <source>
        <dbReference type="HAMAP-Rule" id="MF_01805"/>
    </source>
</evidence>
<comment type="similarity">
    <text evidence="2">Belongs to the ScpA family.</text>
</comment>
<dbReference type="Gene3D" id="1.10.10.580">
    <property type="entry name" value="Structural maintenance of chromosome 1. Chain E"/>
    <property type="match status" value="1"/>
</dbReference>
<protein>
    <recommendedName>
        <fullName evidence="1 2">Segregation and condensation protein A</fullName>
    </recommendedName>
</protein>
<dbReference type="GO" id="GO:0051301">
    <property type="term" value="P:cell division"/>
    <property type="evidence" value="ECO:0007669"/>
    <property type="project" value="UniProtKB-KW"/>
</dbReference>
<gene>
    <name evidence="2" type="primary">scpA</name>
    <name evidence="3" type="ORF">FHR27_001864</name>
</gene>
<dbReference type="GO" id="GO:0007059">
    <property type="term" value="P:chromosome segregation"/>
    <property type="evidence" value="ECO:0007669"/>
    <property type="project" value="UniProtKB-UniRule"/>
</dbReference>
<accession>A0A7Y9XNG5</accession>
<keyword evidence="2" id="KW-0131">Cell cycle</keyword>
<name>A0A7Y9XNG5_9GAMM</name>
<evidence type="ECO:0000313" key="3">
    <source>
        <dbReference type="EMBL" id="NYH73254.1"/>
    </source>
</evidence>
<dbReference type="PANTHER" id="PTHR33969">
    <property type="entry name" value="SEGREGATION AND CONDENSATION PROTEIN A"/>
    <property type="match status" value="1"/>
</dbReference>
<dbReference type="HAMAP" id="MF_01805">
    <property type="entry name" value="ScpA"/>
    <property type="match status" value="1"/>
</dbReference>
<organism evidence="3 4">
    <name type="scientific">Phytopseudomonas flavescens</name>
    <dbReference type="NCBI Taxonomy" id="29435"/>
    <lineage>
        <taxon>Bacteria</taxon>
        <taxon>Pseudomonadati</taxon>
        <taxon>Pseudomonadota</taxon>
        <taxon>Gammaproteobacteria</taxon>
        <taxon>Pseudomonadales</taxon>
        <taxon>Pseudomonadaceae</taxon>
        <taxon>Phytopseudomonas</taxon>
    </lineage>
</organism>
<dbReference type="Proteomes" id="UP000578688">
    <property type="component" value="Unassembled WGS sequence"/>
</dbReference>
<comment type="subcellular location">
    <subcellularLocation>
        <location evidence="2">Cytoplasm</location>
    </subcellularLocation>
    <text evidence="2">Associated with two foci at the outer edges of the nucleoid region in young cells, and at four foci within both cell halves in older cells.</text>
</comment>
<reference evidence="3 4" key="1">
    <citation type="submission" date="2020-07" db="EMBL/GenBank/DDBJ databases">
        <title>Genomic analyses of the natural microbiome of Caenorhabditis elegans.</title>
        <authorList>
            <person name="Samuel B."/>
        </authorList>
    </citation>
    <scope>NUCLEOTIDE SEQUENCE [LARGE SCALE GENOMIC DNA]</scope>
    <source>
        <strain evidence="3 4">BIGb0408</strain>
    </source>
</reference>
<keyword evidence="4" id="KW-1185">Reference proteome</keyword>
<keyword evidence="2" id="KW-0159">Chromosome partition</keyword>
<dbReference type="InterPro" id="IPR023093">
    <property type="entry name" value="ScpA-like_C"/>
</dbReference>
<evidence type="ECO:0000313" key="4">
    <source>
        <dbReference type="Proteomes" id="UP000578688"/>
    </source>
</evidence>
<sequence length="283" mass="32085">MSAPAEQLDSQAGAQQELPFALVYGQALTEMPVDLYIPPDALEVFLEAFEGPLDLLLYLIRKQNIDVLDIPVAEITRQYMGYVELMHSVRLELAAEYLVMAAMLAEIKSRMLLPRSSEAQEEEDDPRAELIRRLLEYERFKAAAEGIDTLPRVGRDLTVPRVEAPEARARKLLPEVSLQELLVSMAEVLRRADMFESHQVSREALSTRERMSEVLERLKGGEFVPFVELFTAEEGRLGVVVTFMAILELVKESLVELVQNEAFAAVHVRLRNEQSVEEMADER</sequence>
<proteinExistence type="inferred from homology"/>
<comment type="function">
    <text evidence="2">Participates in chromosomal partition during cell division. May act via the formation of a condensin-like complex containing Smc and ScpB that pull DNA away from mid-cell into both cell halves.</text>
</comment>
<dbReference type="PANTHER" id="PTHR33969:SF2">
    <property type="entry name" value="SEGREGATION AND CONDENSATION PROTEIN A"/>
    <property type="match status" value="1"/>
</dbReference>
<comment type="caution">
    <text evidence="3">The sequence shown here is derived from an EMBL/GenBank/DDBJ whole genome shotgun (WGS) entry which is preliminary data.</text>
</comment>
<dbReference type="InterPro" id="IPR003768">
    <property type="entry name" value="ScpA"/>
</dbReference>
<keyword evidence="2" id="KW-0132">Cell division</keyword>